<gene>
    <name evidence="2" type="ORF">ST47_g4230</name>
</gene>
<protein>
    <submittedName>
        <fullName evidence="2">Uncharacterized protein</fullName>
    </submittedName>
</protein>
<proteinExistence type="predicted"/>
<evidence type="ECO:0000256" key="1">
    <source>
        <dbReference type="SAM" id="MobiDB-lite"/>
    </source>
</evidence>
<evidence type="ECO:0000313" key="2">
    <source>
        <dbReference type="EMBL" id="KZM24506.1"/>
    </source>
</evidence>
<feature type="region of interest" description="Disordered" evidence="1">
    <location>
        <begin position="1"/>
        <end position="84"/>
    </location>
</feature>
<sequence>MPQSRPSNATTTNPSGTSSAENNAAPVPRQSTYQEEATLLEQALGAGPARGLPHDVDLVPDEAPEEHPERAREPQAVINAHIRE</sequence>
<feature type="compositionally biased region" description="Polar residues" evidence="1">
    <location>
        <begin position="1"/>
        <end position="22"/>
    </location>
</feature>
<dbReference type="Proteomes" id="UP000076837">
    <property type="component" value="Unassembled WGS sequence"/>
</dbReference>
<name>A0A163FRC5_DIDRA</name>
<evidence type="ECO:0000313" key="3">
    <source>
        <dbReference type="Proteomes" id="UP000076837"/>
    </source>
</evidence>
<organism evidence="2 3">
    <name type="scientific">Didymella rabiei</name>
    <name type="common">Chickpea ascochyta blight fungus</name>
    <name type="synonym">Mycosphaerella rabiei</name>
    <dbReference type="NCBI Taxonomy" id="5454"/>
    <lineage>
        <taxon>Eukaryota</taxon>
        <taxon>Fungi</taxon>
        <taxon>Dikarya</taxon>
        <taxon>Ascomycota</taxon>
        <taxon>Pezizomycotina</taxon>
        <taxon>Dothideomycetes</taxon>
        <taxon>Pleosporomycetidae</taxon>
        <taxon>Pleosporales</taxon>
        <taxon>Pleosporineae</taxon>
        <taxon>Didymellaceae</taxon>
        <taxon>Ascochyta</taxon>
    </lineage>
</organism>
<keyword evidence="3" id="KW-1185">Reference proteome</keyword>
<accession>A0A163FRC5</accession>
<comment type="caution">
    <text evidence="2">The sequence shown here is derived from an EMBL/GenBank/DDBJ whole genome shotgun (WGS) entry which is preliminary data.</text>
</comment>
<dbReference type="EMBL" id="JYNV01000155">
    <property type="protein sequence ID" value="KZM24506.1"/>
    <property type="molecule type" value="Genomic_DNA"/>
</dbReference>
<dbReference type="AlphaFoldDB" id="A0A163FRC5"/>
<reference evidence="2 3" key="1">
    <citation type="journal article" date="2016" name="Sci. Rep.">
        <title>Draft genome sequencing and secretome analysis of fungal phytopathogen Ascochyta rabiei provides insight into the necrotrophic effector repertoire.</title>
        <authorList>
            <person name="Verma S."/>
            <person name="Gazara R.K."/>
            <person name="Nizam S."/>
            <person name="Parween S."/>
            <person name="Chattopadhyay D."/>
            <person name="Verma P.K."/>
        </authorList>
    </citation>
    <scope>NUCLEOTIDE SEQUENCE [LARGE SCALE GENOMIC DNA]</scope>
    <source>
        <strain evidence="2 3">ArDII</strain>
    </source>
</reference>